<dbReference type="PANTHER" id="PTHR12203:SF35">
    <property type="entry name" value="PROTEIN O-GLUCOSYLTRANSFERASE 1"/>
    <property type="match status" value="1"/>
</dbReference>
<evidence type="ECO:0000259" key="3">
    <source>
        <dbReference type="SMART" id="SM00672"/>
    </source>
</evidence>
<evidence type="ECO:0000256" key="1">
    <source>
        <dbReference type="ARBA" id="ARBA00010118"/>
    </source>
</evidence>
<dbReference type="InterPro" id="IPR006598">
    <property type="entry name" value="CAP10"/>
</dbReference>
<keyword evidence="5" id="KW-1185">Reference proteome</keyword>
<dbReference type="SMART" id="SM00672">
    <property type="entry name" value="CAP10"/>
    <property type="match status" value="1"/>
</dbReference>
<dbReference type="Pfam" id="PF05686">
    <property type="entry name" value="Glyco_transf_90"/>
    <property type="match status" value="1"/>
</dbReference>
<comment type="caution">
    <text evidence="4">The sequence shown here is derived from an EMBL/GenBank/DDBJ whole genome shotgun (WGS) entry which is preliminary data.</text>
</comment>
<dbReference type="GO" id="GO:0035251">
    <property type="term" value="F:UDP-glucosyltransferase activity"/>
    <property type="evidence" value="ECO:0007669"/>
    <property type="project" value="TreeGrafter"/>
</dbReference>
<dbReference type="InterPro" id="IPR051091">
    <property type="entry name" value="O-Glucosyltr/Glycosyltrsf_90"/>
</dbReference>
<keyword evidence="2" id="KW-0808">Transferase</keyword>
<dbReference type="GO" id="GO:0035252">
    <property type="term" value="F:UDP-xylosyltransferase activity"/>
    <property type="evidence" value="ECO:0007669"/>
    <property type="project" value="TreeGrafter"/>
</dbReference>
<proteinExistence type="inferred from homology"/>
<feature type="non-terminal residue" evidence="4">
    <location>
        <position position="1"/>
    </location>
</feature>
<evidence type="ECO:0000256" key="2">
    <source>
        <dbReference type="ARBA" id="ARBA00022679"/>
    </source>
</evidence>
<organism evidence="4 5">
    <name type="scientific">Pocillopora meandrina</name>
    <dbReference type="NCBI Taxonomy" id="46732"/>
    <lineage>
        <taxon>Eukaryota</taxon>
        <taxon>Metazoa</taxon>
        <taxon>Cnidaria</taxon>
        <taxon>Anthozoa</taxon>
        <taxon>Hexacorallia</taxon>
        <taxon>Scleractinia</taxon>
        <taxon>Astrocoeniina</taxon>
        <taxon>Pocilloporidae</taxon>
        <taxon>Pocillopora</taxon>
    </lineage>
</organism>
<evidence type="ECO:0000313" key="4">
    <source>
        <dbReference type="EMBL" id="CAH3136284.1"/>
    </source>
</evidence>
<accession>A0AAU9X416</accession>
<dbReference type="Proteomes" id="UP001159428">
    <property type="component" value="Unassembled WGS sequence"/>
</dbReference>
<comment type="similarity">
    <text evidence="1">Belongs to the glycosyltransferase 90 family.</text>
</comment>
<protein>
    <recommendedName>
        <fullName evidence="3">Glycosyl transferase CAP10 domain-containing protein</fullName>
    </recommendedName>
</protein>
<dbReference type="PANTHER" id="PTHR12203">
    <property type="entry name" value="KDEL LYS-ASP-GLU-LEU CONTAINING - RELATED"/>
    <property type="match status" value="1"/>
</dbReference>
<dbReference type="GO" id="GO:0012505">
    <property type="term" value="C:endomembrane system"/>
    <property type="evidence" value="ECO:0007669"/>
    <property type="project" value="TreeGrafter"/>
</dbReference>
<name>A0AAU9X416_9CNID</name>
<feature type="domain" description="Glycosyl transferase CAP10" evidence="3">
    <location>
        <begin position="152"/>
        <end position="403"/>
    </location>
</feature>
<dbReference type="AlphaFoldDB" id="A0AAU9X416"/>
<dbReference type="EMBL" id="CALNXJ010000030">
    <property type="protein sequence ID" value="CAH3136284.1"/>
    <property type="molecule type" value="Genomic_DNA"/>
</dbReference>
<gene>
    <name evidence="4" type="ORF">PMEA_00017638</name>
</gene>
<reference evidence="4 5" key="1">
    <citation type="submission" date="2022-05" db="EMBL/GenBank/DDBJ databases">
        <authorList>
            <consortium name="Genoscope - CEA"/>
            <person name="William W."/>
        </authorList>
    </citation>
    <scope>NUCLEOTIDE SEQUENCE [LARGE SCALE GENOMIC DNA]</scope>
</reference>
<sequence length="415" mass="48850">EFSTNKISAHAMVPRVLVSILLLVNIYNAVFGSNLQGDCSKDGSCDGDEEKRSKAKYTMKESWKRYLQEIHQATAKYQDCSNKKCGCYSDVIDNDLRIWKDRGGITKKDFDNSADRGVHYQIIDHKLYREEKCMFTFRCKGVEHFILELIDNLPDMEMRINVRDYPQVPKWSSPLPVFSFSKTSNENDIMYPAWTFWEGGPAVWPIYPTGLGRWDLMRDEIDKKATEWPWEKKQAKAFFRGSRTSAERDPLVLLSREDPSLVDAQYTKNQAWKSDADTLHAPPAKEIKLEDHCEYKYLFNFRGVAASFRYKHLFLCKSLVFHVGDAWLEFFYRALKPWVHYIPVQTDLNNARDLIEFAKENDEVAKGMAERGYQFIKDHLRMKDVKCYWKKLLKNYAKLMQWKPERNSRFQRITP</sequence>
<evidence type="ECO:0000313" key="5">
    <source>
        <dbReference type="Proteomes" id="UP001159428"/>
    </source>
</evidence>